<reference evidence="2 3" key="1">
    <citation type="journal article" date="2019" name="Nat. Microbiol.">
        <title>Mediterranean grassland soil C-N compound turnover is dependent on rainfall and depth, and is mediated by genomically divergent microorganisms.</title>
        <authorList>
            <person name="Diamond S."/>
            <person name="Andeer P.F."/>
            <person name="Li Z."/>
            <person name="Crits-Christoph A."/>
            <person name="Burstein D."/>
            <person name="Anantharaman K."/>
            <person name="Lane K.R."/>
            <person name="Thomas B.C."/>
            <person name="Pan C."/>
            <person name="Northen T.R."/>
            <person name="Banfield J.F."/>
        </authorList>
    </citation>
    <scope>NUCLEOTIDE SEQUENCE [LARGE SCALE GENOMIC DNA]</scope>
    <source>
        <strain evidence="2">WS_10</strain>
    </source>
</reference>
<sequence>MRTRKLGLNLLLFSLALAALVGAQLVQGPVKVAQSTPVTPEGACASGGIKDEQAPWEATTGEAVIIIDAVIKAGNTTTTISSNGFNGCYDVEGLGTCHATVTGGGTSRDCKDISGVVFCTGPGDGPCGGSCPGWRFFGASRSMSRIAVSGSLFDPIRR</sequence>
<feature type="signal peptide" evidence="1">
    <location>
        <begin position="1"/>
        <end position="23"/>
    </location>
</feature>
<protein>
    <submittedName>
        <fullName evidence="2">Uncharacterized protein</fullName>
    </submittedName>
</protein>
<dbReference type="Proteomes" id="UP000319836">
    <property type="component" value="Unassembled WGS sequence"/>
</dbReference>
<dbReference type="AlphaFoldDB" id="A0A538U7I5"/>
<feature type="chain" id="PRO_5021927578" evidence="1">
    <location>
        <begin position="24"/>
        <end position="158"/>
    </location>
</feature>
<organism evidence="2 3">
    <name type="scientific">Eiseniibacteriota bacterium</name>
    <dbReference type="NCBI Taxonomy" id="2212470"/>
    <lineage>
        <taxon>Bacteria</taxon>
        <taxon>Candidatus Eiseniibacteriota</taxon>
    </lineage>
</organism>
<name>A0A538U7I5_UNCEI</name>
<proteinExistence type="predicted"/>
<gene>
    <name evidence="2" type="ORF">E6K80_04330</name>
</gene>
<keyword evidence="1" id="KW-0732">Signal</keyword>
<evidence type="ECO:0000313" key="2">
    <source>
        <dbReference type="EMBL" id="TMQ71853.1"/>
    </source>
</evidence>
<dbReference type="EMBL" id="VBPA01000096">
    <property type="protein sequence ID" value="TMQ71853.1"/>
    <property type="molecule type" value="Genomic_DNA"/>
</dbReference>
<evidence type="ECO:0000313" key="3">
    <source>
        <dbReference type="Proteomes" id="UP000319836"/>
    </source>
</evidence>
<comment type="caution">
    <text evidence="2">The sequence shown here is derived from an EMBL/GenBank/DDBJ whole genome shotgun (WGS) entry which is preliminary data.</text>
</comment>
<evidence type="ECO:0000256" key="1">
    <source>
        <dbReference type="SAM" id="SignalP"/>
    </source>
</evidence>
<accession>A0A538U7I5</accession>